<dbReference type="AlphaFoldDB" id="A0A7M1KI24"/>
<gene>
    <name evidence="1" type="ORF">IMF22_02705</name>
</gene>
<dbReference type="Proteomes" id="UP000594923">
    <property type="component" value="Chromosome"/>
</dbReference>
<proteinExistence type="predicted"/>
<protein>
    <submittedName>
        <fullName evidence="1">Uncharacterized protein</fullName>
    </submittedName>
</protein>
<evidence type="ECO:0000313" key="2">
    <source>
        <dbReference type="Proteomes" id="UP000594923"/>
    </source>
</evidence>
<dbReference type="SUPFAM" id="SSF47473">
    <property type="entry name" value="EF-hand"/>
    <property type="match status" value="1"/>
</dbReference>
<reference evidence="1 2" key="1">
    <citation type="submission" date="2020-10" db="EMBL/GenBank/DDBJ databases">
        <title>High quality whole genome sequence of Pseudomonas poae PMA22.</title>
        <authorList>
            <person name="Hernandez J.G."/>
            <person name="Rodriguez P."/>
            <person name="Cuevas C."/>
            <person name="de la Calle F."/>
            <person name="Galan B."/>
            <person name="Garcia J.L."/>
        </authorList>
    </citation>
    <scope>NUCLEOTIDE SEQUENCE [LARGE SCALE GENOMIC DNA]</scope>
    <source>
        <strain evidence="1 2">PMA22</strain>
    </source>
</reference>
<name>A0A7M1KI24_9PSED</name>
<dbReference type="InterPro" id="IPR011992">
    <property type="entry name" value="EF-hand-dom_pair"/>
</dbReference>
<evidence type="ECO:0000313" key="1">
    <source>
        <dbReference type="EMBL" id="QOQ76006.1"/>
    </source>
</evidence>
<sequence length="248" mass="27691">MNVNAPVVNSTNSTLPVEAPKLTPAQFAQSASNFSLGLYLFYNFETFADPKSGYITPESLRKVAISGSHAPIDRAFAAEISKRHDFMYALDKDGKGLLDSKIDRQNIFNAIAPSIDEKNFDGWSDKAMSKYLVMNFKKFTDPNDPNVVTRSSLERAAHSKGEDGFTAEDSSFASELLRRLDLFKRMDAAPNGSLDDKIGIDTLKEIVGYSSVETYGSRYPQKTEYDERGQEVASYYKGDYADFWTRSS</sequence>
<organism evidence="1 2">
    <name type="scientific">Pseudomonas poae</name>
    <dbReference type="NCBI Taxonomy" id="200451"/>
    <lineage>
        <taxon>Bacteria</taxon>
        <taxon>Pseudomonadati</taxon>
        <taxon>Pseudomonadota</taxon>
        <taxon>Gammaproteobacteria</taxon>
        <taxon>Pseudomonadales</taxon>
        <taxon>Pseudomonadaceae</taxon>
        <taxon>Pseudomonas</taxon>
    </lineage>
</organism>
<accession>A0A7M1KI24</accession>
<dbReference type="EMBL" id="CP063073">
    <property type="protein sequence ID" value="QOQ76006.1"/>
    <property type="molecule type" value="Genomic_DNA"/>
</dbReference>
<dbReference type="RefSeq" id="WP_197627164.1">
    <property type="nucleotide sequence ID" value="NZ_CP063073.1"/>
</dbReference>